<name>A0A401TNQ9_CHIPU</name>
<feature type="non-terminal residue" evidence="2">
    <location>
        <position position="105"/>
    </location>
</feature>
<accession>A0A401TNQ9</accession>
<feature type="region of interest" description="Disordered" evidence="1">
    <location>
        <begin position="1"/>
        <end position="26"/>
    </location>
</feature>
<evidence type="ECO:0000313" key="2">
    <source>
        <dbReference type="EMBL" id="GCC44297.1"/>
    </source>
</evidence>
<protein>
    <submittedName>
        <fullName evidence="2">Uncharacterized protein</fullName>
    </submittedName>
</protein>
<sequence length="105" mass="11067">MQFVARGDRQDPLADPRAGGAGNPDDHLAGRQLARIGGNALFRALAAAIDEGLGADMLDCLDGQAERDAARCGLIGDHEILRPDPDNAGAVDARDLGRQLLRAQR</sequence>
<feature type="compositionally biased region" description="Basic and acidic residues" evidence="1">
    <location>
        <begin position="1"/>
        <end position="14"/>
    </location>
</feature>
<keyword evidence="3" id="KW-1185">Reference proteome</keyword>
<dbReference type="EMBL" id="BEZZ01138858">
    <property type="protein sequence ID" value="GCC44297.1"/>
    <property type="molecule type" value="Genomic_DNA"/>
</dbReference>
<organism evidence="2 3">
    <name type="scientific">Chiloscyllium punctatum</name>
    <name type="common">Brownbanded bambooshark</name>
    <name type="synonym">Hemiscyllium punctatum</name>
    <dbReference type="NCBI Taxonomy" id="137246"/>
    <lineage>
        <taxon>Eukaryota</taxon>
        <taxon>Metazoa</taxon>
        <taxon>Chordata</taxon>
        <taxon>Craniata</taxon>
        <taxon>Vertebrata</taxon>
        <taxon>Chondrichthyes</taxon>
        <taxon>Elasmobranchii</taxon>
        <taxon>Galeomorphii</taxon>
        <taxon>Galeoidea</taxon>
        <taxon>Orectolobiformes</taxon>
        <taxon>Hemiscylliidae</taxon>
        <taxon>Chiloscyllium</taxon>
    </lineage>
</organism>
<reference evidence="2 3" key="1">
    <citation type="journal article" date="2018" name="Nat. Ecol. Evol.">
        <title>Shark genomes provide insights into elasmobranch evolution and the origin of vertebrates.</title>
        <authorList>
            <person name="Hara Y"/>
            <person name="Yamaguchi K"/>
            <person name="Onimaru K"/>
            <person name="Kadota M"/>
            <person name="Koyanagi M"/>
            <person name="Keeley SD"/>
            <person name="Tatsumi K"/>
            <person name="Tanaka K"/>
            <person name="Motone F"/>
            <person name="Kageyama Y"/>
            <person name="Nozu R"/>
            <person name="Adachi N"/>
            <person name="Nishimura O"/>
            <person name="Nakagawa R"/>
            <person name="Tanegashima C"/>
            <person name="Kiyatake I"/>
            <person name="Matsumoto R"/>
            <person name="Murakumo K"/>
            <person name="Nishida K"/>
            <person name="Terakita A"/>
            <person name="Kuratani S"/>
            <person name="Sato K"/>
            <person name="Hyodo S Kuraku.S."/>
        </authorList>
    </citation>
    <scope>NUCLEOTIDE SEQUENCE [LARGE SCALE GENOMIC DNA]</scope>
</reference>
<gene>
    <name evidence="2" type="ORF">chiPu_0028740</name>
</gene>
<proteinExistence type="predicted"/>
<evidence type="ECO:0000256" key="1">
    <source>
        <dbReference type="SAM" id="MobiDB-lite"/>
    </source>
</evidence>
<comment type="caution">
    <text evidence="2">The sequence shown here is derived from an EMBL/GenBank/DDBJ whole genome shotgun (WGS) entry which is preliminary data.</text>
</comment>
<dbReference type="Proteomes" id="UP000287033">
    <property type="component" value="Unassembled WGS sequence"/>
</dbReference>
<evidence type="ECO:0000313" key="3">
    <source>
        <dbReference type="Proteomes" id="UP000287033"/>
    </source>
</evidence>
<dbReference type="AlphaFoldDB" id="A0A401TNQ9"/>